<dbReference type="AlphaFoldDB" id="A0AB33XSC1"/>
<evidence type="ECO:0000259" key="3">
    <source>
        <dbReference type="Pfam" id="PF00294"/>
    </source>
</evidence>
<feature type="domain" description="Carbohydrate kinase PfkB" evidence="3">
    <location>
        <begin position="175"/>
        <end position="278"/>
    </location>
</feature>
<dbReference type="Gene3D" id="3.40.1190.20">
    <property type="match status" value="1"/>
</dbReference>
<dbReference type="PANTHER" id="PTHR10584:SF166">
    <property type="entry name" value="RIBOKINASE"/>
    <property type="match status" value="1"/>
</dbReference>
<evidence type="ECO:0000313" key="5">
    <source>
        <dbReference type="Proteomes" id="UP000009352"/>
    </source>
</evidence>
<feature type="domain" description="Carbohydrate kinase PfkB" evidence="3">
    <location>
        <begin position="33"/>
        <end position="137"/>
    </location>
</feature>
<dbReference type="InterPro" id="IPR011611">
    <property type="entry name" value="PfkB_dom"/>
</dbReference>
<gene>
    <name evidence="4" type="ORF">LRHMDP3_2272</name>
</gene>
<dbReference type="Proteomes" id="UP000009352">
    <property type="component" value="Unassembled WGS sequence"/>
</dbReference>
<dbReference type="GO" id="GO:0016301">
    <property type="term" value="F:kinase activity"/>
    <property type="evidence" value="ECO:0007669"/>
    <property type="project" value="UniProtKB-KW"/>
</dbReference>
<proteinExistence type="predicted"/>
<protein>
    <submittedName>
        <fullName evidence="4">Sugar kinase, ribokinase family</fullName>
    </submittedName>
</protein>
<reference evidence="4 5" key="1">
    <citation type="journal article" date="2013" name="Genome Announc.">
        <title>Draft Genome Sequence of Staphylococcus simulans UMC-CNS-990, Isolated from a Case of Chronic Bovine Mastitis.</title>
        <authorList>
            <person name="Calcutt M.J."/>
            <person name="Foecking M.F."/>
            <person name="Hsieh H.Y."/>
            <person name="Perry J."/>
            <person name="Stewart G.C."/>
            <person name="Middleton J.R."/>
        </authorList>
    </citation>
    <scope>NUCLEOTIDE SEQUENCE [LARGE SCALE GENOMIC DNA]</scope>
    <source>
        <strain evidence="4 5">LRHMDP3</strain>
    </source>
</reference>
<sequence length="288" mass="30767">MVTTNTLAKLHDGKKERHLKIIAIGDNVVDLYPADKKMFLGGHAANTAAFATIMGLHSAYLGTFGNDARGDFARRTLIELGVDLSHSLQYDGPNAFTTMKITTGKRHQTVGEPVQELQLSRDDIAYINTFDLVYLNNESGADAFLSAITAPTIYDFSTIDDDRIFKKIAPQIDLAYLSGKAKSDDDVEALCRRVAAAGCQRVVCSRGLRGSAALVADMMSWQQALGVKAVDALGAGDAYITCFAATLYSSQKPTLDAKVSESLSHAAKFASAQVQLPGSFGHGAALIA</sequence>
<organism evidence="4 5">
    <name type="scientific">Lacticaseibacillus rhamnosus LRHMDP3</name>
    <dbReference type="NCBI Taxonomy" id="1203259"/>
    <lineage>
        <taxon>Bacteria</taxon>
        <taxon>Bacillati</taxon>
        <taxon>Bacillota</taxon>
        <taxon>Bacilli</taxon>
        <taxon>Lactobacillales</taxon>
        <taxon>Lactobacillaceae</taxon>
        <taxon>Lacticaseibacillus</taxon>
    </lineage>
</organism>
<keyword evidence="1" id="KW-0808">Transferase</keyword>
<keyword evidence="2 4" id="KW-0418">Kinase</keyword>
<evidence type="ECO:0000256" key="2">
    <source>
        <dbReference type="ARBA" id="ARBA00022777"/>
    </source>
</evidence>
<comment type="caution">
    <text evidence="4">The sequence shown here is derived from an EMBL/GenBank/DDBJ whole genome shotgun (WGS) entry which is preliminary data.</text>
</comment>
<accession>A0AB33XSC1</accession>
<name>A0AB33XSC1_LACRH</name>
<dbReference type="EMBL" id="AMQX01000013">
    <property type="protein sequence ID" value="EKS49651.1"/>
    <property type="molecule type" value="Genomic_DNA"/>
</dbReference>
<dbReference type="InterPro" id="IPR029056">
    <property type="entry name" value="Ribokinase-like"/>
</dbReference>
<dbReference type="PANTHER" id="PTHR10584">
    <property type="entry name" value="SUGAR KINASE"/>
    <property type="match status" value="1"/>
</dbReference>
<evidence type="ECO:0000313" key="4">
    <source>
        <dbReference type="EMBL" id="EKS49651.1"/>
    </source>
</evidence>
<dbReference type="Pfam" id="PF00294">
    <property type="entry name" value="PfkB"/>
    <property type="match status" value="2"/>
</dbReference>
<dbReference type="SUPFAM" id="SSF53613">
    <property type="entry name" value="Ribokinase-like"/>
    <property type="match status" value="1"/>
</dbReference>
<evidence type="ECO:0000256" key="1">
    <source>
        <dbReference type="ARBA" id="ARBA00022679"/>
    </source>
</evidence>